<comment type="caution">
    <text evidence="1">The sequence shown here is derived from an EMBL/GenBank/DDBJ whole genome shotgun (WGS) entry which is preliminary data.</text>
</comment>
<protein>
    <submittedName>
        <fullName evidence="1">ABC-type dipeptide/oligopeptide/nickel transport system ATPase component</fullName>
    </submittedName>
</protein>
<organism evidence="1 2">
    <name type="scientific">Paenibacillus aceris</name>
    <dbReference type="NCBI Taxonomy" id="869555"/>
    <lineage>
        <taxon>Bacteria</taxon>
        <taxon>Bacillati</taxon>
        <taxon>Bacillota</taxon>
        <taxon>Bacilli</taxon>
        <taxon>Bacillales</taxon>
        <taxon>Paenibacillaceae</taxon>
        <taxon>Paenibacillus</taxon>
    </lineage>
</organism>
<gene>
    <name evidence="1" type="ORF">J2Z65_004838</name>
</gene>
<name>A0ABS4I3V4_9BACL</name>
<reference evidence="1 2" key="1">
    <citation type="submission" date="2021-03" db="EMBL/GenBank/DDBJ databases">
        <title>Genomic Encyclopedia of Type Strains, Phase IV (KMG-IV): sequencing the most valuable type-strain genomes for metagenomic binning, comparative biology and taxonomic classification.</title>
        <authorList>
            <person name="Goeker M."/>
        </authorList>
    </citation>
    <scope>NUCLEOTIDE SEQUENCE [LARGE SCALE GENOMIC DNA]</scope>
    <source>
        <strain evidence="1 2">DSM 24950</strain>
    </source>
</reference>
<evidence type="ECO:0000313" key="1">
    <source>
        <dbReference type="EMBL" id="MBP1965593.1"/>
    </source>
</evidence>
<accession>A0ABS4I3V4</accession>
<proteinExistence type="predicted"/>
<dbReference type="EMBL" id="JAGGKV010000015">
    <property type="protein sequence ID" value="MBP1965593.1"/>
    <property type="molecule type" value="Genomic_DNA"/>
</dbReference>
<sequence>MEVYGLYGKSGTGKSYKSSEIVALYQIDAVVDDGILIMDKQRVAGKSAKNERTAYAATKTAIFFTDSHRLQVYNYIMRTGIKKILVIGTSKKMVEKIVQRLDLPSAIEWLPIESFQTEEELKLAGERRRIGYHVIPIVPDEVEKTYIGWFSKQIIHFGKQREEVILVKPAFSRDKITIYPQCIRDIVSFSADSMLQIHSVQVDRNKVFIKLSLQRGGTIESLQNWKEHVTAVLLYCLNISFEVNIEWTSIHKEKINKPEHARRRLK</sequence>
<keyword evidence="2" id="KW-1185">Reference proteome</keyword>
<evidence type="ECO:0000313" key="2">
    <source>
        <dbReference type="Proteomes" id="UP001519344"/>
    </source>
</evidence>
<dbReference type="RefSeq" id="WP_167059288.1">
    <property type="nucleotide sequence ID" value="NZ_JAAOZR010000023.1"/>
</dbReference>
<dbReference type="Proteomes" id="UP001519344">
    <property type="component" value="Unassembled WGS sequence"/>
</dbReference>